<comment type="function">
    <text evidence="1">Possible endonuclease which induces a single-strand cut and initiates DNA replication.</text>
</comment>
<evidence type="ECO:0000256" key="1">
    <source>
        <dbReference type="ARBA" id="ARBA00003293"/>
    </source>
</evidence>
<dbReference type="Proteomes" id="UP000012179">
    <property type="component" value="Chromosome"/>
</dbReference>
<dbReference type="GO" id="GO:0016787">
    <property type="term" value="F:hydrolase activity"/>
    <property type="evidence" value="ECO:0007669"/>
    <property type="project" value="UniProtKB-KW"/>
</dbReference>
<keyword evidence="4" id="KW-0540">Nuclease</keyword>
<feature type="domain" description="Replication gene A protein-like" evidence="7">
    <location>
        <begin position="168"/>
        <end position="413"/>
    </location>
</feature>
<dbReference type="GO" id="GO:0004519">
    <property type="term" value="F:endonuclease activity"/>
    <property type="evidence" value="ECO:0007669"/>
    <property type="project" value="UniProtKB-KW"/>
</dbReference>
<reference evidence="8 9" key="1">
    <citation type="journal article" date="2015" name="Int. J. Syst. Evol. Microbiol.">
        <title>Nitrosospira lacus sp. nov., a psychrotolerant, ammonia-oxidizing bacterium from sandy lake sediment.</title>
        <authorList>
            <person name="Urakawa H."/>
            <person name="Garcia J.C."/>
            <person name="Nielsen J.L."/>
            <person name="Le V.Q."/>
            <person name="Kozlowski J.A."/>
            <person name="Stein L.Y."/>
            <person name="Lim C.K."/>
            <person name="Pommerening-Roser A."/>
            <person name="Martens-Habbena W."/>
            <person name="Stahl D.A."/>
            <person name="Klotz M.G."/>
        </authorList>
    </citation>
    <scope>NUCLEOTIDE SEQUENCE [LARGE SCALE GENOMIC DNA]</scope>
    <source>
        <strain evidence="8 9">APG3</strain>
    </source>
</reference>
<evidence type="ECO:0000259" key="7">
    <source>
        <dbReference type="Pfam" id="PF05840"/>
    </source>
</evidence>
<dbReference type="OrthoDB" id="5568266at2"/>
<gene>
    <name evidence="8" type="ORF">EBAPG3_011120</name>
</gene>
<dbReference type="GO" id="GO:0006260">
    <property type="term" value="P:DNA replication"/>
    <property type="evidence" value="ECO:0007669"/>
    <property type="project" value="UniProtKB-KW"/>
</dbReference>
<evidence type="ECO:0000313" key="8">
    <source>
        <dbReference type="EMBL" id="ARO88283.1"/>
    </source>
</evidence>
<evidence type="ECO:0000256" key="3">
    <source>
        <dbReference type="ARBA" id="ARBA00022705"/>
    </source>
</evidence>
<protein>
    <recommendedName>
        <fullName evidence="7">Replication gene A protein-like domain-containing protein</fullName>
    </recommendedName>
</protein>
<name>A0A1W6SR66_9PROT</name>
<evidence type="ECO:0000256" key="2">
    <source>
        <dbReference type="ARBA" id="ARBA00009260"/>
    </source>
</evidence>
<sequence>MIAHSWPLTVPEGAYVIDGIIYFPEQEEFSSDLLSRHPDCLAFPMHEEYVRLYDAHGEEKAEAFLHKLSNELTSKSLSLDASDEDIVAFARMLAGRFSTMQLQFKNSAYAARALCDLVQKIYGVTPPWSDKKEKKQKPFSVTVTVTGKNNPVTGINDLNEPLTVTGVPARLADEYWWRRALRKVYCRKFEHGAIRLGLVHSRKGKYVSHETLKRRQKLDRRNRAILEQCIATNERGQEYTLQQLADVSVSNPKIRRNELMARIAGFDKVALARGDAGVFYTITCPSKMHARFSETGRKNPKYEETITPRQAQTYLTQIWARMRAKLHRMGIHVYGFRIAEPQHDGTPHWHLLLFMPQNDVKQVGNVIRDYAMREDGDEPGAAKHRYKEERIDRSKGTGASYIAKYIAKNIDGYGLDCDIDGEDPTSAAERVNVWARTWGIRQFQQIGGPSVTLWRELRRMSGVGVAEGLQELREAADEGRWDRFVTLMGGPNAKRKDFPISLAKQWNRKLPPLRDQQKVELSGRILPGGSNEEITIYGKSDCRDSEGSR</sequence>
<keyword evidence="5" id="KW-0255">Endonuclease</keyword>
<keyword evidence="6" id="KW-0378">Hydrolase</keyword>
<dbReference type="eggNOG" id="ENOG502Z7TX">
    <property type="taxonomic scope" value="Bacteria"/>
</dbReference>
<dbReference type="AlphaFoldDB" id="A0A1W6SR66"/>
<proteinExistence type="inferred from homology"/>
<evidence type="ECO:0000256" key="6">
    <source>
        <dbReference type="ARBA" id="ARBA00022801"/>
    </source>
</evidence>
<dbReference type="KEGG" id="nlc:EBAPG3_011120"/>
<evidence type="ECO:0000256" key="4">
    <source>
        <dbReference type="ARBA" id="ARBA00022722"/>
    </source>
</evidence>
<accession>A0A1W6SR66</accession>
<evidence type="ECO:0000313" key="9">
    <source>
        <dbReference type="Proteomes" id="UP000012179"/>
    </source>
</evidence>
<comment type="similarity">
    <text evidence="2">Belongs to the phage GPA family.</text>
</comment>
<dbReference type="RefSeq" id="WP_004176034.1">
    <property type="nucleotide sequence ID" value="NZ_CP021106.3"/>
</dbReference>
<dbReference type="Pfam" id="PF05840">
    <property type="entry name" value="Phage_GPA"/>
    <property type="match status" value="1"/>
</dbReference>
<organism evidence="8 9">
    <name type="scientific">Nitrosospira lacus</name>
    <dbReference type="NCBI Taxonomy" id="1288494"/>
    <lineage>
        <taxon>Bacteria</taxon>
        <taxon>Pseudomonadati</taxon>
        <taxon>Pseudomonadota</taxon>
        <taxon>Betaproteobacteria</taxon>
        <taxon>Nitrosomonadales</taxon>
        <taxon>Nitrosomonadaceae</taxon>
        <taxon>Nitrosospira</taxon>
    </lineage>
</organism>
<keyword evidence="3" id="KW-0235">DNA replication</keyword>
<keyword evidence="9" id="KW-1185">Reference proteome</keyword>
<dbReference type="InterPro" id="IPR008766">
    <property type="entry name" value="Replication_gene_A-like"/>
</dbReference>
<dbReference type="EMBL" id="CP021106">
    <property type="protein sequence ID" value="ARO88283.1"/>
    <property type="molecule type" value="Genomic_DNA"/>
</dbReference>
<evidence type="ECO:0000256" key="5">
    <source>
        <dbReference type="ARBA" id="ARBA00022759"/>
    </source>
</evidence>